<dbReference type="Pfam" id="PF08536">
    <property type="entry name" value="Whirly"/>
    <property type="match status" value="1"/>
</dbReference>
<dbReference type="GO" id="GO:0006355">
    <property type="term" value="P:regulation of DNA-templated transcription"/>
    <property type="evidence" value="ECO:0007669"/>
    <property type="project" value="InterPro"/>
</dbReference>
<dbReference type="AlphaFoldDB" id="C6JRV8"/>
<organism evidence="3">
    <name type="scientific">Sorghum bicolor</name>
    <name type="common">Sorghum</name>
    <name type="synonym">Sorghum vulgare</name>
    <dbReference type="NCBI Taxonomy" id="4558"/>
    <lineage>
        <taxon>Eukaryota</taxon>
        <taxon>Viridiplantae</taxon>
        <taxon>Streptophyta</taxon>
        <taxon>Embryophyta</taxon>
        <taxon>Tracheophyta</taxon>
        <taxon>Spermatophyta</taxon>
        <taxon>Magnoliopsida</taxon>
        <taxon>Liliopsida</taxon>
        <taxon>Poales</taxon>
        <taxon>Poaceae</taxon>
        <taxon>PACMAD clade</taxon>
        <taxon>Panicoideae</taxon>
        <taxon>Andropogonodae</taxon>
        <taxon>Andropogoneae</taxon>
        <taxon>Sorghinae</taxon>
        <taxon>Sorghum</taxon>
    </lineage>
</organism>
<dbReference type="GO" id="GO:0003697">
    <property type="term" value="F:single-stranded DNA binding"/>
    <property type="evidence" value="ECO:0007669"/>
    <property type="project" value="InterPro"/>
</dbReference>
<protein>
    <submittedName>
        <fullName evidence="3">Uncharacterized protein</fullName>
    </submittedName>
</protein>
<dbReference type="PANTHER" id="PTHR31745:SF2">
    <property type="entry name" value="SINGLE-STRANDED DNA-BINDING PROTEIN WHY1, CHLOROPLASTIC"/>
    <property type="match status" value="1"/>
</dbReference>
<dbReference type="HOGENOM" id="CLU_2431325_0_0_1"/>
<evidence type="ECO:0000313" key="3">
    <source>
        <dbReference type="EMBL" id="EES20230.1"/>
    </source>
</evidence>
<dbReference type="EMBL" id="GL002606">
    <property type="protein sequence ID" value="EES20230.1"/>
    <property type="molecule type" value="Genomic_DNA"/>
</dbReference>
<dbReference type="Gene3D" id="2.30.31.10">
    <property type="entry name" value="Transcriptional Coactivator Pc4, Chain A"/>
    <property type="match status" value="1"/>
</dbReference>
<dbReference type="SUPFAM" id="SSF54447">
    <property type="entry name" value="ssDNA-binding transcriptional regulator domain"/>
    <property type="match status" value="1"/>
</dbReference>
<sequence>MLACSGAYKVAKEGYVLLQFAPAVATRQYDWTRKQEDIATTFCFADCQAIGPPARKKISPLVLLRSFTSPARSLSENPSSLGTPAFFLPGW</sequence>
<dbReference type="PANTHER" id="PTHR31745">
    <property type="entry name" value="SINGLE-STRANDED DNA-BINDING PROTEIN WHY2, MITOCHONDRIAL"/>
    <property type="match status" value="1"/>
</dbReference>
<dbReference type="InterPro" id="IPR009044">
    <property type="entry name" value="ssDNA-bd_transcriptional_reg"/>
</dbReference>
<evidence type="ECO:0000256" key="1">
    <source>
        <dbReference type="ARBA" id="ARBA00006061"/>
    </source>
</evidence>
<keyword evidence="2" id="KW-0809">Transit peptide</keyword>
<name>C6JRV8_SORBI</name>
<dbReference type="InterPro" id="IPR013742">
    <property type="entry name" value="Whirly"/>
</dbReference>
<dbReference type="GO" id="GO:0006952">
    <property type="term" value="P:defense response"/>
    <property type="evidence" value="ECO:0007669"/>
    <property type="project" value="InterPro"/>
</dbReference>
<proteinExistence type="inferred from homology"/>
<gene>
    <name evidence="3" type="primary">Sb0012s017770</name>
    <name evidence="3" type="ORF">SORBIDRAFT_0012s017770</name>
</gene>
<evidence type="ECO:0000256" key="2">
    <source>
        <dbReference type="ARBA" id="ARBA00022946"/>
    </source>
</evidence>
<accession>C6JRV8</accession>
<reference evidence="3" key="1">
    <citation type="journal article" date="2009" name="Nature">
        <title>The Sorghum bicolor genome and the diversification of grasses.</title>
        <authorList>
            <person name="Paterson A.H."/>
            <person name="Bowers J.E."/>
            <person name="Bruggmann R."/>
            <person name="Dubchak I."/>
            <person name="Grimwood J."/>
            <person name="Gundlach H."/>
            <person name="Haberer G."/>
            <person name="Hellsten U."/>
            <person name="Mitros T."/>
            <person name="Poliakov A."/>
            <person name="Schmutz J."/>
            <person name="Spannagl M."/>
            <person name="Tang H."/>
            <person name="Wang X."/>
            <person name="Wicker T."/>
            <person name="Bharti A.K."/>
            <person name="Chapman J."/>
            <person name="Feltus F.A."/>
            <person name="Gowik U."/>
            <person name="Grigoriev I.V."/>
            <person name="Lyons E."/>
            <person name="Maher C.A."/>
            <person name="Martis M."/>
            <person name="Narechania A."/>
            <person name="Otillar R.P."/>
            <person name="Penning B.W."/>
            <person name="Salamov A.A."/>
            <person name="Wang Y."/>
            <person name="Zhang L."/>
            <person name="Carpita N.C."/>
            <person name="Freeling M."/>
            <person name="Gingle A.R."/>
            <person name="Hash C.T."/>
            <person name="Keller B."/>
            <person name="Klein P."/>
            <person name="Kresovich S."/>
            <person name="McCann M.C."/>
            <person name="Ming R."/>
            <person name="Peterson D.G."/>
            <person name="Mehboob-ur-Rahman"/>
            <person name="Ware D."/>
            <person name="Westhoff P."/>
            <person name="Mayer K.F."/>
            <person name="Messing J."/>
            <person name="Rokhsar D.S."/>
        </authorList>
    </citation>
    <scope>NUCLEOTIDE SEQUENCE [LARGE SCALE GENOMIC DNA]</scope>
</reference>
<comment type="similarity">
    <text evidence="1">Belongs to the Whirly family.</text>
</comment>